<accession>A0A7M7IEF5</accession>
<dbReference type="Gene3D" id="1.10.1200.10">
    <property type="entry name" value="ACP-like"/>
    <property type="match status" value="1"/>
</dbReference>
<sequence>MASLAGVRILIRNTGAFRNLISRTCLRSAITQFQLNERLFHCKRQSILTVIPQVNIQNIRTSTSKPKTQELEERVLNVVQAYDKITADKVGTRVKQVRQYGHKAPLSLDLIRQRVLLVLNLYDKVDVQKLSLNSHFMQDLGLDSLDHVEIIMAIEDEFGFEIPDMDAQKLLRPADIVRYVADREDVYE</sequence>
<keyword evidence="13 14" id="KW-0275">Fatty acid biosynthesis</keyword>
<keyword evidence="6" id="KW-0597">Phosphoprotein</keyword>
<keyword evidence="3" id="KW-0813">Transport</keyword>
<dbReference type="SUPFAM" id="SSF47336">
    <property type="entry name" value="ACP-like"/>
    <property type="match status" value="1"/>
</dbReference>
<dbReference type="CTD" id="38154"/>
<evidence type="ECO:0000256" key="7">
    <source>
        <dbReference type="ARBA" id="ARBA00022660"/>
    </source>
</evidence>
<reference evidence="18" key="2">
    <citation type="submission" date="2025-04" db="UniProtKB">
        <authorList>
            <consortium name="RefSeq"/>
        </authorList>
    </citation>
    <scope>IDENTIFICATION</scope>
    <source>
        <strain evidence="18">DH4</strain>
        <tissue evidence="18">Whole body</tissue>
    </source>
</reference>
<evidence type="ECO:0000259" key="15">
    <source>
        <dbReference type="PROSITE" id="PS50075"/>
    </source>
</evidence>
<dbReference type="InterPro" id="IPR003231">
    <property type="entry name" value="ACP"/>
</dbReference>
<keyword evidence="17" id="KW-1185">Reference proteome</keyword>
<dbReference type="GO" id="GO:0045271">
    <property type="term" value="C:respiratory chain complex I"/>
    <property type="evidence" value="ECO:0007669"/>
    <property type="project" value="UniProtKB-ARBA"/>
</dbReference>
<organism evidence="16">
    <name type="scientific">Apis mellifera</name>
    <name type="common">Honeybee</name>
    <dbReference type="NCBI Taxonomy" id="7460"/>
    <lineage>
        <taxon>Eukaryota</taxon>
        <taxon>Metazoa</taxon>
        <taxon>Ecdysozoa</taxon>
        <taxon>Arthropoda</taxon>
        <taxon>Hexapoda</taxon>
        <taxon>Insecta</taxon>
        <taxon>Pterygota</taxon>
        <taxon>Neoptera</taxon>
        <taxon>Endopterygota</taxon>
        <taxon>Hymenoptera</taxon>
        <taxon>Apocrita</taxon>
        <taxon>Aculeata</taxon>
        <taxon>Apoidea</taxon>
        <taxon>Anthophila</taxon>
        <taxon>Apidae</taxon>
        <taxon>Apis</taxon>
    </lineage>
</organism>
<gene>
    <name evidence="18" type="primary">LOC102654169</name>
</gene>
<dbReference type="GeneID" id="102654169"/>
<dbReference type="PANTHER" id="PTHR20863">
    <property type="entry name" value="ACYL CARRIER PROTEIN"/>
    <property type="match status" value="1"/>
</dbReference>
<reference evidence="16" key="1">
    <citation type="submission" date="2021-01" db="UniProtKB">
        <authorList>
            <consortium name="EnsemblMetazoa"/>
        </authorList>
    </citation>
    <scope>IDENTIFICATION</scope>
    <source>
        <strain evidence="16">DH4</strain>
    </source>
</reference>
<dbReference type="PROSITE" id="PS50075">
    <property type="entry name" value="CARRIER"/>
    <property type="match status" value="1"/>
</dbReference>
<evidence type="ECO:0000256" key="12">
    <source>
        <dbReference type="ARBA" id="ARBA00023128"/>
    </source>
</evidence>
<evidence type="ECO:0000256" key="10">
    <source>
        <dbReference type="ARBA" id="ARBA00022982"/>
    </source>
</evidence>
<evidence type="ECO:0000313" key="18">
    <source>
        <dbReference type="RefSeq" id="XP_016766950.1"/>
    </source>
</evidence>
<dbReference type="GO" id="GO:0000035">
    <property type="term" value="F:acyl binding"/>
    <property type="evidence" value="ECO:0007669"/>
    <property type="project" value="TreeGrafter"/>
</dbReference>
<keyword evidence="7" id="KW-0679">Respiratory chain</keyword>
<keyword evidence="9" id="KW-0809">Transit peptide</keyword>
<evidence type="ECO:0000256" key="3">
    <source>
        <dbReference type="ARBA" id="ARBA00022448"/>
    </source>
</evidence>
<dbReference type="InterPro" id="IPR009081">
    <property type="entry name" value="PP-bd_ACP"/>
</dbReference>
<accession>A0A8B7KJY5</accession>
<evidence type="ECO:0000313" key="16">
    <source>
        <dbReference type="EnsemblMetazoa" id="XP_016766950"/>
    </source>
</evidence>
<dbReference type="PANTHER" id="PTHR20863:SF28">
    <property type="entry name" value="ACYL CARRIER PROTEIN, MITOCHONDRIAL"/>
    <property type="match status" value="1"/>
</dbReference>
<dbReference type="EnsemblMetazoa" id="XM_016911461">
    <property type="protein sequence ID" value="XP_016766950"/>
    <property type="gene ID" value="LOC102654169"/>
</dbReference>
<dbReference type="AlphaFoldDB" id="A0A7M7IEF5"/>
<evidence type="ECO:0000256" key="2">
    <source>
        <dbReference type="ARBA" id="ARBA00010930"/>
    </source>
</evidence>
<protein>
    <recommendedName>
        <fullName evidence="14">Acyl carrier protein</fullName>
    </recommendedName>
</protein>
<dbReference type="Pfam" id="PF00550">
    <property type="entry name" value="PP-binding"/>
    <property type="match status" value="1"/>
</dbReference>
<name>A0A7M7IEF5_APIME</name>
<evidence type="ECO:0000256" key="4">
    <source>
        <dbReference type="ARBA" id="ARBA00022450"/>
    </source>
</evidence>
<keyword evidence="5 14" id="KW-0444">Lipid biosynthesis</keyword>
<evidence type="ECO:0000256" key="1">
    <source>
        <dbReference type="ARBA" id="ARBA00004173"/>
    </source>
</evidence>
<dbReference type="GO" id="GO:0031966">
    <property type="term" value="C:mitochondrial membrane"/>
    <property type="evidence" value="ECO:0007669"/>
    <property type="project" value="UniProtKB-ARBA"/>
</dbReference>
<dbReference type="HAMAP" id="MF_01217">
    <property type="entry name" value="Acyl_carrier"/>
    <property type="match status" value="1"/>
</dbReference>
<comment type="subcellular location">
    <subcellularLocation>
        <location evidence="1">Mitochondrion</location>
    </subcellularLocation>
</comment>
<dbReference type="Proteomes" id="UP000005203">
    <property type="component" value="Linkage group LG3"/>
</dbReference>
<dbReference type="InterPro" id="IPR036736">
    <property type="entry name" value="ACP-like_sf"/>
</dbReference>
<evidence type="ECO:0000256" key="14">
    <source>
        <dbReference type="RuleBase" id="RU000722"/>
    </source>
</evidence>
<proteinExistence type="inferred from homology"/>
<dbReference type="FunFam" id="1.10.1200.10:FF:000008">
    <property type="entry name" value="Acyl carrier protein"/>
    <property type="match status" value="1"/>
</dbReference>
<evidence type="ECO:0000256" key="8">
    <source>
        <dbReference type="ARBA" id="ARBA00022832"/>
    </source>
</evidence>
<keyword evidence="11" id="KW-0443">Lipid metabolism</keyword>
<keyword evidence="10" id="KW-0249">Electron transport</keyword>
<evidence type="ECO:0000256" key="6">
    <source>
        <dbReference type="ARBA" id="ARBA00022553"/>
    </source>
</evidence>
<comment type="similarity">
    <text evidence="2">Belongs to the acyl carrier protein (ACP) family.</text>
</comment>
<evidence type="ECO:0000256" key="5">
    <source>
        <dbReference type="ARBA" id="ARBA00022516"/>
    </source>
</evidence>
<keyword evidence="4 14" id="KW-0596">Phosphopantetheine</keyword>
<evidence type="ECO:0000256" key="9">
    <source>
        <dbReference type="ARBA" id="ARBA00022946"/>
    </source>
</evidence>
<dbReference type="OrthoDB" id="448946at2759"/>
<keyword evidence="8" id="KW-0276">Fatty acid metabolism</keyword>
<evidence type="ECO:0000256" key="11">
    <source>
        <dbReference type="ARBA" id="ARBA00023098"/>
    </source>
</evidence>
<dbReference type="GO" id="GO:0000036">
    <property type="term" value="F:acyl carrier activity"/>
    <property type="evidence" value="ECO:0007669"/>
    <property type="project" value="TreeGrafter"/>
</dbReference>
<dbReference type="RefSeq" id="XP_016766950.1">
    <property type="nucleotide sequence ID" value="XM_016911461.2"/>
</dbReference>
<comment type="function">
    <text evidence="14">Carrier of the growing fatty acid chain in fatty acid biosynthesis.</text>
</comment>
<keyword evidence="12" id="KW-0496">Mitochondrion</keyword>
<evidence type="ECO:0000313" key="17">
    <source>
        <dbReference type="Proteomes" id="UP000005203"/>
    </source>
</evidence>
<evidence type="ECO:0000256" key="13">
    <source>
        <dbReference type="ARBA" id="ARBA00023160"/>
    </source>
</evidence>
<feature type="domain" description="Carrier" evidence="15">
    <location>
        <begin position="109"/>
        <end position="184"/>
    </location>
</feature>